<accession>A0A538TL80</accession>
<name>A0A538TL80_UNCEI</name>
<comment type="catalytic activity">
    <reaction evidence="8">
        <text>IMP + H2O = 5-formamido-1-(5-phospho-D-ribosyl)imidazole-4-carboxamide</text>
        <dbReference type="Rhea" id="RHEA:18445"/>
        <dbReference type="ChEBI" id="CHEBI:15377"/>
        <dbReference type="ChEBI" id="CHEBI:58053"/>
        <dbReference type="ChEBI" id="CHEBI:58467"/>
        <dbReference type="EC" id="3.5.4.10"/>
    </reaction>
</comment>
<dbReference type="Pfam" id="PF01808">
    <property type="entry name" value="AICARFT_IMPCHas"/>
    <property type="match status" value="1"/>
</dbReference>
<comment type="caution">
    <text evidence="10">The sequence shown here is derived from an EMBL/GenBank/DDBJ whole genome shotgun (WGS) entry which is preliminary data.</text>
</comment>
<comment type="pathway">
    <text evidence="2 8">Purine metabolism; IMP biosynthesis via de novo pathway; 5-formamido-1-(5-phospho-D-ribosyl)imidazole-4-carboxamide from 5-amino-1-(5-phospho-D-ribosyl)imidazole-4-carboxamide (10-formyl THF route): step 1/1.</text>
</comment>
<dbReference type="SMART" id="SM00851">
    <property type="entry name" value="MGS"/>
    <property type="match status" value="1"/>
</dbReference>
<evidence type="ECO:0000256" key="3">
    <source>
        <dbReference type="ARBA" id="ARBA00007667"/>
    </source>
</evidence>
<dbReference type="UniPathway" id="UPA00074">
    <property type="reaction ID" value="UER00133"/>
</dbReference>
<dbReference type="SMART" id="SM00798">
    <property type="entry name" value="AICARFT_IMPCHas"/>
    <property type="match status" value="1"/>
</dbReference>
<dbReference type="InterPro" id="IPR024051">
    <property type="entry name" value="AICAR_Tfase_dup_dom_sf"/>
</dbReference>
<dbReference type="GO" id="GO:0006189">
    <property type="term" value="P:'de novo' IMP biosynthetic process"/>
    <property type="evidence" value="ECO:0007669"/>
    <property type="project" value="UniProtKB-UniRule"/>
</dbReference>
<reference evidence="10 11" key="1">
    <citation type="journal article" date="2019" name="Nat. Microbiol.">
        <title>Mediterranean grassland soil C-N compound turnover is dependent on rainfall and depth, and is mediated by genomically divergent microorganisms.</title>
        <authorList>
            <person name="Diamond S."/>
            <person name="Andeer P.F."/>
            <person name="Li Z."/>
            <person name="Crits-Christoph A."/>
            <person name="Burstein D."/>
            <person name="Anantharaman K."/>
            <person name="Lane K.R."/>
            <person name="Thomas B.C."/>
            <person name="Pan C."/>
            <person name="Northen T.R."/>
            <person name="Banfield J.F."/>
        </authorList>
    </citation>
    <scope>NUCLEOTIDE SEQUENCE [LARGE SCALE GENOMIC DNA]</scope>
    <source>
        <strain evidence="10">WS_8</strain>
    </source>
</reference>
<evidence type="ECO:0000313" key="11">
    <source>
        <dbReference type="Proteomes" id="UP000316609"/>
    </source>
</evidence>
<evidence type="ECO:0000256" key="2">
    <source>
        <dbReference type="ARBA" id="ARBA00004954"/>
    </source>
</evidence>
<proteinExistence type="inferred from homology"/>
<evidence type="ECO:0000256" key="6">
    <source>
        <dbReference type="ARBA" id="ARBA00022801"/>
    </source>
</evidence>
<dbReference type="Gene3D" id="3.40.50.1380">
    <property type="entry name" value="Methylglyoxal synthase-like domain"/>
    <property type="match status" value="1"/>
</dbReference>
<comment type="catalytic activity">
    <reaction evidence="8">
        <text>(6R)-10-formyltetrahydrofolate + 5-amino-1-(5-phospho-beta-D-ribosyl)imidazole-4-carboxamide = 5-formamido-1-(5-phospho-D-ribosyl)imidazole-4-carboxamide + (6S)-5,6,7,8-tetrahydrofolate</text>
        <dbReference type="Rhea" id="RHEA:22192"/>
        <dbReference type="ChEBI" id="CHEBI:57453"/>
        <dbReference type="ChEBI" id="CHEBI:58467"/>
        <dbReference type="ChEBI" id="CHEBI:58475"/>
        <dbReference type="ChEBI" id="CHEBI:195366"/>
        <dbReference type="EC" id="2.1.2.3"/>
    </reaction>
</comment>
<dbReference type="EC" id="3.5.4.10" evidence="8"/>
<dbReference type="PROSITE" id="PS51855">
    <property type="entry name" value="MGS"/>
    <property type="match status" value="1"/>
</dbReference>
<evidence type="ECO:0000256" key="8">
    <source>
        <dbReference type="HAMAP-Rule" id="MF_00139"/>
    </source>
</evidence>
<keyword evidence="4 8" id="KW-0808">Transferase</keyword>
<evidence type="ECO:0000256" key="5">
    <source>
        <dbReference type="ARBA" id="ARBA00022755"/>
    </source>
</evidence>
<comment type="pathway">
    <text evidence="1 8">Purine metabolism; IMP biosynthesis via de novo pathway; IMP from 5-formamido-1-(5-phospho-D-ribosyl)imidazole-4-carboxamide: step 1/1.</text>
</comment>
<dbReference type="GO" id="GO:0003937">
    <property type="term" value="F:IMP cyclohydrolase activity"/>
    <property type="evidence" value="ECO:0007669"/>
    <property type="project" value="UniProtKB-UniRule"/>
</dbReference>
<comment type="similarity">
    <text evidence="3 8">Belongs to the PurH family.</text>
</comment>
<dbReference type="EC" id="2.1.2.3" evidence="8"/>
<keyword evidence="6 8" id="KW-0378">Hydrolase</keyword>
<dbReference type="InterPro" id="IPR036914">
    <property type="entry name" value="MGS-like_dom_sf"/>
</dbReference>
<sequence length="512" mass="54907">MSWPRAALLSLSDKSGAVEFARALSERNTRILASGGTAGHLERAGVPVTTVEAWTGFPELLGGRVKTLHPHVHGPILARRDEPDDLRALAERGVEPIDLVAVTLYPFEERAGSLDEPGAIEEIDIGGVALLRAAAKNFTDVIVVHHPARYAEVLAALREGGPTRAQRRGWALETFARTARYDAAIAADLARRAAKGEEALPAIHVEVLERVRGLRYGENPHQPAALYARAGARGALHPQREGKELSYNNLLDLHAATSMCSALDEPACVIVKHNEPCGAASAPSLAEAYQTALKGDEQSAFGGVVAFNRPLDPLTARALATQFVECVAAPEFAPEAEELLEQKKNLRLIRIAGEDLAAPVPWAVRLVGPWGLLQREETEPAPPWRCVTRRTPEQAESEALRFAWTVVTWARSNAVAIARGSGLIGLGSGQTSRVDAVDVALLKARRAGHDVRGAGLASDGFFPFADNIVHAAEAGVTAVVQPGGSVRDPEVIAACDERGIAMMFTDRRVFRH</sequence>
<feature type="domain" description="MGS-like" evidence="9">
    <location>
        <begin position="1"/>
        <end position="145"/>
    </location>
</feature>
<protein>
    <recommendedName>
        <fullName evidence="8">Bifunctional purine biosynthesis protein PurH</fullName>
    </recommendedName>
    <domain>
        <recommendedName>
            <fullName evidence="8">Phosphoribosylaminoimidazolecarboxamide formyltransferase</fullName>
            <ecNumber evidence="8">2.1.2.3</ecNumber>
        </recommendedName>
        <alternativeName>
            <fullName evidence="8">AICAR transformylase</fullName>
        </alternativeName>
    </domain>
    <domain>
        <recommendedName>
            <fullName evidence="8">IMP cyclohydrolase</fullName>
            <ecNumber evidence="8">3.5.4.10</ecNumber>
        </recommendedName>
        <alternativeName>
            <fullName evidence="8">ATIC</fullName>
        </alternativeName>
        <alternativeName>
            <fullName evidence="8">IMP synthase</fullName>
        </alternativeName>
        <alternativeName>
            <fullName evidence="8">Inosinicase</fullName>
        </alternativeName>
    </domain>
</protein>
<keyword evidence="7 8" id="KW-0511">Multifunctional enzyme</keyword>
<dbReference type="AlphaFoldDB" id="A0A538TL80"/>
<dbReference type="SUPFAM" id="SSF53927">
    <property type="entry name" value="Cytidine deaminase-like"/>
    <property type="match status" value="1"/>
</dbReference>
<dbReference type="HAMAP" id="MF_00139">
    <property type="entry name" value="PurH"/>
    <property type="match status" value="1"/>
</dbReference>
<dbReference type="GO" id="GO:0004643">
    <property type="term" value="F:phosphoribosylaminoimidazolecarboxamide formyltransferase activity"/>
    <property type="evidence" value="ECO:0007669"/>
    <property type="project" value="UniProtKB-UniRule"/>
</dbReference>
<keyword evidence="5 8" id="KW-0658">Purine biosynthesis</keyword>
<dbReference type="NCBIfam" id="NF002049">
    <property type="entry name" value="PRK00881.1"/>
    <property type="match status" value="1"/>
</dbReference>
<evidence type="ECO:0000256" key="7">
    <source>
        <dbReference type="ARBA" id="ARBA00023268"/>
    </source>
</evidence>
<organism evidence="10 11">
    <name type="scientific">Eiseniibacteriota bacterium</name>
    <dbReference type="NCBI Taxonomy" id="2212470"/>
    <lineage>
        <taxon>Bacteria</taxon>
        <taxon>Candidatus Eiseniibacteriota</taxon>
    </lineage>
</organism>
<dbReference type="PANTHER" id="PTHR11692">
    <property type="entry name" value="BIFUNCTIONAL PURINE BIOSYNTHESIS PROTEIN PURH"/>
    <property type="match status" value="1"/>
</dbReference>
<dbReference type="PIRSF" id="PIRSF000414">
    <property type="entry name" value="AICARFT_IMPCHas"/>
    <property type="match status" value="1"/>
</dbReference>
<evidence type="ECO:0000313" key="10">
    <source>
        <dbReference type="EMBL" id="TMQ64386.1"/>
    </source>
</evidence>
<dbReference type="InterPro" id="IPR016193">
    <property type="entry name" value="Cytidine_deaminase-like"/>
</dbReference>
<dbReference type="PANTHER" id="PTHR11692:SF0">
    <property type="entry name" value="BIFUNCTIONAL PURINE BIOSYNTHESIS PROTEIN ATIC"/>
    <property type="match status" value="1"/>
</dbReference>
<dbReference type="InterPro" id="IPR011607">
    <property type="entry name" value="MGS-like_dom"/>
</dbReference>
<evidence type="ECO:0000256" key="1">
    <source>
        <dbReference type="ARBA" id="ARBA00004844"/>
    </source>
</evidence>
<evidence type="ECO:0000256" key="4">
    <source>
        <dbReference type="ARBA" id="ARBA00022679"/>
    </source>
</evidence>
<dbReference type="SUPFAM" id="SSF52335">
    <property type="entry name" value="Methylglyoxal synthase-like"/>
    <property type="match status" value="1"/>
</dbReference>
<dbReference type="InterPro" id="IPR002695">
    <property type="entry name" value="PurH-like"/>
</dbReference>
<dbReference type="EMBL" id="VBOY01000087">
    <property type="protein sequence ID" value="TMQ64386.1"/>
    <property type="molecule type" value="Genomic_DNA"/>
</dbReference>
<comment type="domain">
    <text evidence="8">The IMP cyclohydrolase activity resides in the N-terminal region.</text>
</comment>
<dbReference type="FunFam" id="3.40.50.1380:FF:000001">
    <property type="entry name" value="Bifunctional purine biosynthesis protein PurH"/>
    <property type="match status" value="1"/>
</dbReference>
<dbReference type="Proteomes" id="UP000316609">
    <property type="component" value="Unassembled WGS sequence"/>
</dbReference>
<dbReference type="CDD" id="cd01421">
    <property type="entry name" value="IMPCH"/>
    <property type="match status" value="1"/>
</dbReference>
<dbReference type="Pfam" id="PF02142">
    <property type="entry name" value="MGS"/>
    <property type="match status" value="1"/>
</dbReference>
<dbReference type="Gene3D" id="3.40.140.20">
    <property type="match status" value="2"/>
</dbReference>
<gene>
    <name evidence="8 10" type="primary">purH</name>
    <name evidence="10" type="ORF">E6K78_09265</name>
</gene>
<evidence type="ECO:0000259" key="9">
    <source>
        <dbReference type="PROSITE" id="PS51855"/>
    </source>
</evidence>
<dbReference type="GO" id="GO:0005829">
    <property type="term" value="C:cytosol"/>
    <property type="evidence" value="ECO:0007669"/>
    <property type="project" value="TreeGrafter"/>
</dbReference>